<feature type="transmembrane region" description="Helical" evidence="1">
    <location>
        <begin position="118"/>
        <end position="142"/>
    </location>
</feature>
<keyword evidence="1" id="KW-0472">Membrane</keyword>
<keyword evidence="1" id="KW-1133">Transmembrane helix</keyword>
<dbReference type="eggNOG" id="COG2864">
    <property type="taxonomic scope" value="Bacteria"/>
</dbReference>
<dbReference type="RefSeq" id="WP_012173730.1">
    <property type="nucleotide sequence ID" value="NC_009943.1"/>
</dbReference>
<name>A8ZS93_DESOH</name>
<evidence type="ECO:0000256" key="1">
    <source>
        <dbReference type="SAM" id="Phobius"/>
    </source>
</evidence>
<organism evidence="2 3">
    <name type="scientific">Desulfosudis oleivorans (strain DSM 6200 / JCM 39069 / Hxd3)</name>
    <name type="common">Desulfococcus oleovorans</name>
    <dbReference type="NCBI Taxonomy" id="96561"/>
    <lineage>
        <taxon>Bacteria</taxon>
        <taxon>Pseudomonadati</taxon>
        <taxon>Thermodesulfobacteriota</taxon>
        <taxon>Desulfobacteria</taxon>
        <taxon>Desulfobacterales</taxon>
        <taxon>Desulfosudaceae</taxon>
        <taxon>Desulfosudis</taxon>
    </lineage>
</organism>
<dbReference type="AlphaFoldDB" id="A8ZS93"/>
<evidence type="ECO:0008006" key="4">
    <source>
        <dbReference type="Google" id="ProtNLM"/>
    </source>
</evidence>
<evidence type="ECO:0000313" key="3">
    <source>
        <dbReference type="Proteomes" id="UP000008561"/>
    </source>
</evidence>
<dbReference type="KEGG" id="dol:Dole_0301"/>
<gene>
    <name evidence="2" type="ordered locus">Dole_0301</name>
</gene>
<keyword evidence="1" id="KW-0812">Transmembrane</keyword>
<proteinExistence type="predicted"/>
<reference evidence="2 3" key="1">
    <citation type="submission" date="2007-10" db="EMBL/GenBank/DDBJ databases">
        <title>Complete sequence of Desulfococcus oleovorans Hxd3.</title>
        <authorList>
            <consortium name="US DOE Joint Genome Institute"/>
            <person name="Copeland A."/>
            <person name="Lucas S."/>
            <person name="Lapidus A."/>
            <person name="Barry K."/>
            <person name="Glavina del Rio T."/>
            <person name="Dalin E."/>
            <person name="Tice H."/>
            <person name="Pitluck S."/>
            <person name="Kiss H."/>
            <person name="Brettin T."/>
            <person name="Bruce D."/>
            <person name="Detter J.C."/>
            <person name="Han C."/>
            <person name="Schmutz J."/>
            <person name="Larimer F."/>
            <person name="Land M."/>
            <person name="Hauser L."/>
            <person name="Kyrpides N."/>
            <person name="Kim E."/>
            <person name="Wawrik B."/>
            <person name="Richardson P."/>
        </authorList>
    </citation>
    <scope>NUCLEOTIDE SEQUENCE [LARGE SCALE GENOMIC DNA]</scope>
    <source>
        <strain evidence="3">DSM 6200 / JCM 39069 / Hxd3</strain>
    </source>
</reference>
<dbReference type="STRING" id="96561.Dole_0301"/>
<dbReference type="OrthoDB" id="9787143at2"/>
<dbReference type="HOGENOM" id="CLU_141515_0_0_7"/>
<dbReference type="EMBL" id="CP000859">
    <property type="protein sequence ID" value="ABW66111.1"/>
    <property type="molecule type" value="Genomic_DNA"/>
</dbReference>
<evidence type="ECO:0000313" key="2">
    <source>
        <dbReference type="EMBL" id="ABW66111.1"/>
    </source>
</evidence>
<accession>A8ZS93</accession>
<feature type="transmembrane region" description="Helical" evidence="1">
    <location>
        <begin position="54"/>
        <end position="76"/>
    </location>
</feature>
<protein>
    <recommendedName>
        <fullName evidence="4">FeS-binding protein</fullName>
    </recommendedName>
</protein>
<keyword evidence="3" id="KW-1185">Reference proteome</keyword>
<sequence>MIGITDRLLLWLYRVGVGVAIFTGFGNMPLYGRYYVGNVPGFGWSSNFMVNVQVHYVAGAVLVALAVYAAIVYTGLRVRGLRLTTSGVLRVVFLVLALLSGLVMAVKNLPGVSVDFPMMPVLNFFHLFASMIFMFFSLGCVITRARWINSSSPD</sequence>
<dbReference type="Proteomes" id="UP000008561">
    <property type="component" value="Chromosome"/>
</dbReference>
<feature type="transmembrane region" description="Helical" evidence="1">
    <location>
        <begin position="12"/>
        <end position="34"/>
    </location>
</feature>
<feature type="transmembrane region" description="Helical" evidence="1">
    <location>
        <begin position="88"/>
        <end position="106"/>
    </location>
</feature>